<dbReference type="PROSITE" id="PS00166">
    <property type="entry name" value="ENOYL_COA_HYDRATASE"/>
    <property type="match status" value="1"/>
</dbReference>
<gene>
    <name evidence="4" type="ORF">FSW04_11440</name>
</gene>
<dbReference type="Proteomes" id="UP000321805">
    <property type="component" value="Chromosome"/>
</dbReference>
<keyword evidence="5" id="KW-1185">Reference proteome</keyword>
<reference evidence="4 5" key="1">
    <citation type="journal article" date="2018" name="J. Microbiol.">
        <title>Baekduia soli gen. nov., sp. nov., a novel bacterium isolated from the soil of Baekdu Mountain and proposal of a novel family name, Baekduiaceae fam. nov.</title>
        <authorList>
            <person name="An D.S."/>
            <person name="Siddiqi M.Z."/>
            <person name="Kim K.H."/>
            <person name="Yu H.S."/>
            <person name="Im W.T."/>
        </authorList>
    </citation>
    <scope>NUCLEOTIDE SEQUENCE [LARGE SCALE GENOMIC DNA]</scope>
    <source>
        <strain evidence="4 5">BR7-21</strain>
    </source>
</reference>
<dbReference type="OrthoDB" id="9777711at2"/>
<dbReference type="Pfam" id="PF00378">
    <property type="entry name" value="ECH_1"/>
    <property type="match status" value="1"/>
</dbReference>
<dbReference type="GO" id="GO:0016853">
    <property type="term" value="F:isomerase activity"/>
    <property type="evidence" value="ECO:0007669"/>
    <property type="project" value="UniProtKB-KW"/>
</dbReference>
<dbReference type="PANTHER" id="PTHR11941">
    <property type="entry name" value="ENOYL-COA HYDRATASE-RELATED"/>
    <property type="match status" value="1"/>
</dbReference>
<dbReference type="Gene3D" id="1.10.12.10">
    <property type="entry name" value="Lyase 2-enoyl-coa Hydratase, Chain A, domain 2"/>
    <property type="match status" value="1"/>
</dbReference>
<name>A0A5B8U5A2_9ACTN</name>
<dbReference type="InterPro" id="IPR014748">
    <property type="entry name" value="Enoyl-CoA_hydra_C"/>
</dbReference>
<dbReference type="Gene3D" id="3.90.226.10">
    <property type="entry name" value="2-enoyl-CoA Hydratase, Chain A, domain 1"/>
    <property type="match status" value="1"/>
</dbReference>
<keyword evidence="4" id="KW-0413">Isomerase</keyword>
<dbReference type="PANTHER" id="PTHR11941:SF130">
    <property type="entry name" value="ENOYL-COA HYDRATASE ECHA12-RELATED"/>
    <property type="match status" value="1"/>
</dbReference>
<dbReference type="InterPro" id="IPR029045">
    <property type="entry name" value="ClpP/crotonase-like_dom_sf"/>
</dbReference>
<comment type="similarity">
    <text evidence="1 3">Belongs to the enoyl-CoA hydratase/isomerase family.</text>
</comment>
<dbReference type="KEGG" id="bsol:FSW04_11440"/>
<dbReference type="SUPFAM" id="SSF52096">
    <property type="entry name" value="ClpP/crotonase"/>
    <property type="match status" value="1"/>
</dbReference>
<keyword evidence="2" id="KW-0456">Lyase</keyword>
<dbReference type="GO" id="GO:0006635">
    <property type="term" value="P:fatty acid beta-oxidation"/>
    <property type="evidence" value="ECO:0007669"/>
    <property type="project" value="TreeGrafter"/>
</dbReference>
<proteinExistence type="inferred from homology"/>
<dbReference type="EMBL" id="CP042430">
    <property type="protein sequence ID" value="QEC48121.1"/>
    <property type="molecule type" value="Genomic_DNA"/>
</dbReference>
<evidence type="ECO:0000256" key="3">
    <source>
        <dbReference type="RuleBase" id="RU003707"/>
    </source>
</evidence>
<organism evidence="4 5">
    <name type="scientific">Baekduia soli</name>
    <dbReference type="NCBI Taxonomy" id="496014"/>
    <lineage>
        <taxon>Bacteria</taxon>
        <taxon>Bacillati</taxon>
        <taxon>Actinomycetota</taxon>
        <taxon>Thermoleophilia</taxon>
        <taxon>Solirubrobacterales</taxon>
        <taxon>Baekduiaceae</taxon>
        <taxon>Baekduia</taxon>
    </lineage>
</organism>
<evidence type="ECO:0000313" key="4">
    <source>
        <dbReference type="EMBL" id="QEC48121.1"/>
    </source>
</evidence>
<dbReference type="RefSeq" id="WP_146919311.1">
    <property type="nucleotide sequence ID" value="NZ_CP042430.1"/>
</dbReference>
<evidence type="ECO:0000256" key="2">
    <source>
        <dbReference type="ARBA" id="ARBA00023239"/>
    </source>
</evidence>
<protein>
    <submittedName>
        <fullName evidence="4">Enoyl-CoA hydratase/isomerase family protein</fullName>
    </submittedName>
</protein>
<evidence type="ECO:0000256" key="1">
    <source>
        <dbReference type="ARBA" id="ARBA00005254"/>
    </source>
</evidence>
<accession>A0A5B8U5A2</accession>
<dbReference type="CDD" id="cd06558">
    <property type="entry name" value="crotonase-like"/>
    <property type="match status" value="1"/>
</dbReference>
<dbReference type="AlphaFoldDB" id="A0A5B8U5A2"/>
<dbReference type="InterPro" id="IPR001753">
    <property type="entry name" value="Enoyl-CoA_hydra/iso"/>
</dbReference>
<dbReference type="InterPro" id="IPR018376">
    <property type="entry name" value="Enoyl-CoA_hyd/isom_CS"/>
</dbReference>
<sequence>MSYTYNTMLVEHPRDGVVLVSLNRPDRYNAITFEMFDEMHALCDELQKDDDARVVIITGVGKGFCSGLDLDEAYTLPDMTAQEMMLGQQQWAGAFQKFHEIKQPVIAAVNGAAAGGGLGFALCADIRIASPAARFNAAFVRIGLSAGDVGVSWSLPRVIGMGRAAEMMLTGRFYDAEEAERIGLVNRVVPADKLMDECLAIADQIVLNSPFGVTMSKRVLNTNVDAGSLSQAIEVENRGQTLATRGADFREALSAFREKREPKFTGT</sequence>
<evidence type="ECO:0000313" key="5">
    <source>
        <dbReference type="Proteomes" id="UP000321805"/>
    </source>
</evidence>
<dbReference type="GO" id="GO:0016829">
    <property type="term" value="F:lyase activity"/>
    <property type="evidence" value="ECO:0007669"/>
    <property type="project" value="UniProtKB-KW"/>
</dbReference>